<dbReference type="Pfam" id="PF13181">
    <property type="entry name" value="TPR_8"/>
    <property type="match status" value="1"/>
</dbReference>
<dbReference type="SMART" id="SM00028">
    <property type="entry name" value="TPR"/>
    <property type="match status" value="6"/>
</dbReference>
<feature type="non-terminal residue" evidence="7">
    <location>
        <position position="1"/>
    </location>
</feature>
<keyword evidence="1" id="KW-0677">Repeat</keyword>
<comment type="caution">
    <text evidence="7">The sequence shown here is derived from an EMBL/GenBank/DDBJ whole genome shotgun (WGS) entry which is preliminary data.</text>
</comment>
<dbReference type="Gene3D" id="1.25.40.10">
    <property type="entry name" value="Tetratricopeptide repeat domain"/>
    <property type="match status" value="2"/>
</dbReference>
<feature type="coiled-coil region" evidence="4">
    <location>
        <begin position="397"/>
        <end position="436"/>
    </location>
</feature>
<dbReference type="PROSITE" id="PS00622">
    <property type="entry name" value="HTH_LUXR_1"/>
    <property type="match status" value="1"/>
</dbReference>
<dbReference type="InterPro" id="IPR019734">
    <property type="entry name" value="TPR_rpt"/>
</dbReference>
<dbReference type="PANTHER" id="PTHR45641:SF19">
    <property type="entry name" value="NEPHROCYSTIN-3"/>
    <property type="match status" value="1"/>
</dbReference>
<protein>
    <submittedName>
        <fullName evidence="7">Tetratricopeptide repeat protein</fullName>
    </submittedName>
</protein>
<evidence type="ECO:0000256" key="5">
    <source>
        <dbReference type="SAM" id="Phobius"/>
    </source>
</evidence>
<dbReference type="Pfam" id="PF13424">
    <property type="entry name" value="TPR_12"/>
    <property type="match status" value="1"/>
</dbReference>
<dbReference type="InterPro" id="IPR016032">
    <property type="entry name" value="Sig_transdc_resp-reg_C-effctor"/>
</dbReference>
<sequence length="578" mass="67223">CHLGCYALTPDIKQEILTRASDLIDDNENNSVVMQHKIDSMGKLDNLPDSIFISFVVDNVGEYFRQQGRQSAAVELFSMLAGTLEQGKCPPATLLRLYIPLGAALEEVGMWNNAMEYYHKALAIAEEQGLKSNAAKIYNNIGAAYFRSDVSMAESYFRKALDINEKVGDKKELCLNYNNLAGAAMKQDRYDEALDYMLDALQLISKSEDAYFYHFMQCNIASLYMLKGEDYLAISYLQNAVEYHRREGNLLDLIQCYNMLAEAYEKLGNMNEAFYYIKLSEKELASVANRDFEANMSIILSRFYSRRNNFEKAYSLLLRATELRDSLTKVNDMKKIDNLEQIYNNEQKLRENALLISEMQLHKLEDDRRVTVIVIIIILLALVVVFLIVRTRLRDKLHKTKEELAMQQIALSEKEKELQRIKEQELNKTIDQKNRELSSYALSYTKDNEFYDHICDELKQILLEINPRDKLHKERLRKILSELKHHEGSDNWQEFRLYFEQVHPSFYDSLDEISPGITQRQKRLCALLYIGLSTKEIASITFREVRSVESARNRLRRKLGIPTEETIHEFLSKRLQGE</sequence>
<keyword evidence="4" id="KW-0175">Coiled coil</keyword>
<dbReference type="GO" id="GO:0003677">
    <property type="term" value="F:DNA binding"/>
    <property type="evidence" value="ECO:0007669"/>
    <property type="project" value="InterPro"/>
</dbReference>
<proteinExistence type="predicted"/>
<evidence type="ECO:0000259" key="6">
    <source>
        <dbReference type="PROSITE" id="PS00622"/>
    </source>
</evidence>
<dbReference type="SMART" id="SM00421">
    <property type="entry name" value="HTH_LUXR"/>
    <property type="match status" value="1"/>
</dbReference>
<keyword evidence="5" id="KW-0812">Transmembrane</keyword>
<dbReference type="SUPFAM" id="SSF48452">
    <property type="entry name" value="TPR-like"/>
    <property type="match status" value="2"/>
</dbReference>
<dbReference type="SUPFAM" id="SSF46894">
    <property type="entry name" value="C-terminal effector domain of the bipartite response regulators"/>
    <property type="match status" value="1"/>
</dbReference>
<evidence type="ECO:0000313" key="8">
    <source>
        <dbReference type="Proteomes" id="UP000824246"/>
    </source>
</evidence>
<evidence type="ECO:0000313" key="7">
    <source>
        <dbReference type="EMBL" id="HIX45222.1"/>
    </source>
</evidence>
<evidence type="ECO:0000256" key="4">
    <source>
        <dbReference type="SAM" id="Coils"/>
    </source>
</evidence>
<keyword evidence="5" id="KW-1133">Transmembrane helix</keyword>
<dbReference type="Pfam" id="PF13374">
    <property type="entry name" value="TPR_10"/>
    <property type="match status" value="1"/>
</dbReference>
<organism evidence="7 8">
    <name type="scientific">Candidatus Barnesiella excrementipullorum</name>
    <dbReference type="NCBI Taxonomy" id="2838479"/>
    <lineage>
        <taxon>Bacteria</taxon>
        <taxon>Pseudomonadati</taxon>
        <taxon>Bacteroidota</taxon>
        <taxon>Bacteroidia</taxon>
        <taxon>Bacteroidales</taxon>
        <taxon>Barnesiellaceae</taxon>
        <taxon>Barnesiella</taxon>
    </lineage>
</organism>
<dbReference type="Proteomes" id="UP000824246">
    <property type="component" value="Unassembled WGS sequence"/>
</dbReference>
<dbReference type="InterPro" id="IPR011990">
    <property type="entry name" value="TPR-like_helical_dom_sf"/>
</dbReference>
<dbReference type="GO" id="GO:0006355">
    <property type="term" value="P:regulation of DNA-templated transcription"/>
    <property type="evidence" value="ECO:0007669"/>
    <property type="project" value="InterPro"/>
</dbReference>
<dbReference type="InterPro" id="IPR000792">
    <property type="entry name" value="Tscrpt_reg_LuxR_C"/>
</dbReference>
<feature type="transmembrane region" description="Helical" evidence="5">
    <location>
        <begin position="370"/>
        <end position="389"/>
    </location>
</feature>
<name>A0A9D1VRF6_9BACT</name>
<dbReference type="Gene3D" id="1.10.10.10">
    <property type="entry name" value="Winged helix-like DNA-binding domain superfamily/Winged helix DNA-binding domain"/>
    <property type="match status" value="1"/>
</dbReference>
<feature type="repeat" description="TPR" evidence="3">
    <location>
        <begin position="95"/>
        <end position="128"/>
    </location>
</feature>
<dbReference type="EMBL" id="DXFB01000086">
    <property type="protein sequence ID" value="HIX45222.1"/>
    <property type="molecule type" value="Genomic_DNA"/>
</dbReference>
<dbReference type="PROSITE" id="PS50005">
    <property type="entry name" value="TPR"/>
    <property type="match status" value="1"/>
</dbReference>
<reference evidence="7" key="2">
    <citation type="submission" date="2021-04" db="EMBL/GenBank/DDBJ databases">
        <authorList>
            <person name="Gilroy R."/>
        </authorList>
    </citation>
    <scope>NUCLEOTIDE SEQUENCE</scope>
    <source>
        <strain evidence="7">ChiHjej12B11-16260</strain>
    </source>
</reference>
<dbReference type="AlphaFoldDB" id="A0A9D1VRF6"/>
<gene>
    <name evidence="7" type="ORF">H9982_03280</name>
</gene>
<evidence type="ECO:0000256" key="2">
    <source>
        <dbReference type="ARBA" id="ARBA00022803"/>
    </source>
</evidence>
<keyword evidence="2 3" id="KW-0802">TPR repeat</keyword>
<keyword evidence="5" id="KW-0472">Membrane</keyword>
<dbReference type="InterPro" id="IPR036388">
    <property type="entry name" value="WH-like_DNA-bd_sf"/>
</dbReference>
<evidence type="ECO:0000256" key="1">
    <source>
        <dbReference type="ARBA" id="ARBA00022737"/>
    </source>
</evidence>
<dbReference type="PANTHER" id="PTHR45641">
    <property type="entry name" value="TETRATRICOPEPTIDE REPEAT PROTEIN (AFU_ORTHOLOGUE AFUA_6G03870)"/>
    <property type="match status" value="1"/>
</dbReference>
<feature type="domain" description="HTH luxR-type" evidence="6">
    <location>
        <begin position="531"/>
        <end position="558"/>
    </location>
</feature>
<accession>A0A9D1VRF6</accession>
<evidence type="ECO:0000256" key="3">
    <source>
        <dbReference type="PROSITE-ProRule" id="PRU00339"/>
    </source>
</evidence>
<reference evidence="7" key="1">
    <citation type="journal article" date="2021" name="PeerJ">
        <title>Extensive microbial diversity within the chicken gut microbiome revealed by metagenomics and culture.</title>
        <authorList>
            <person name="Gilroy R."/>
            <person name="Ravi A."/>
            <person name="Getino M."/>
            <person name="Pursley I."/>
            <person name="Horton D.L."/>
            <person name="Alikhan N.F."/>
            <person name="Baker D."/>
            <person name="Gharbi K."/>
            <person name="Hall N."/>
            <person name="Watson M."/>
            <person name="Adriaenssens E.M."/>
            <person name="Foster-Nyarko E."/>
            <person name="Jarju S."/>
            <person name="Secka A."/>
            <person name="Antonio M."/>
            <person name="Oren A."/>
            <person name="Chaudhuri R.R."/>
            <person name="La Ragione R."/>
            <person name="Hildebrand F."/>
            <person name="Pallen M.J."/>
        </authorList>
    </citation>
    <scope>NUCLEOTIDE SEQUENCE</scope>
    <source>
        <strain evidence="7">ChiHjej12B11-16260</strain>
    </source>
</reference>